<protein>
    <recommendedName>
        <fullName evidence="5">RNase H type-1 domain-containing protein</fullName>
    </recommendedName>
</protein>
<dbReference type="InterPro" id="IPR002156">
    <property type="entry name" value="RNaseH_domain"/>
</dbReference>
<dbReference type="EMBL" id="JABEZZ010000001">
    <property type="protein sequence ID" value="MBA0578781.1"/>
    <property type="molecule type" value="Genomic_DNA"/>
</dbReference>
<dbReference type="Pfam" id="PF13966">
    <property type="entry name" value="zf-RVT"/>
    <property type="match status" value="1"/>
</dbReference>
<dbReference type="Gene3D" id="3.30.420.10">
    <property type="entry name" value="Ribonuclease H-like superfamily/Ribonuclease H"/>
    <property type="match status" value="1"/>
</dbReference>
<organism evidence="3 4">
    <name type="scientific">Gossypium raimondii</name>
    <name type="common">Peruvian cotton</name>
    <name type="synonym">Gossypium klotzschianum subsp. raimondii</name>
    <dbReference type="NCBI Taxonomy" id="29730"/>
    <lineage>
        <taxon>Eukaryota</taxon>
        <taxon>Viridiplantae</taxon>
        <taxon>Streptophyta</taxon>
        <taxon>Embryophyta</taxon>
        <taxon>Tracheophyta</taxon>
        <taxon>Spermatophyta</taxon>
        <taxon>Magnoliopsida</taxon>
        <taxon>eudicotyledons</taxon>
        <taxon>Gunneridae</taxon>
        <taxon>Pentapetalae</taxon>
        <taxon>rosids</taxon>
        <taxon>malvids</taxon>
        <taxon>Malvales</taxon>
        <taxon>Malvaceae</taxon>
        <taxon>Malvoideae</taxon>
        <taxon>Gossypium</taxon>
    </lineage>
</organism>
<dbReference type="InterPro" id="IPR012337">
    <property type="entry name" value="RNaseH-like_sf"/>
</dbReference>
<accession>A0A7J8NP63</accession>
<dbReference type="InterPro" id="IPR026960">
    <property type="entry name" value="RVT-Znf"/>
</dbReference>
<evidence type="ECO:0000259" key="1">
    <source>
        <dbReference type="Pfam" id="PF13456"/>
    </source>
</evidence>
<evidence type="ECO:0000259" key="2">
    <source>
        <dbReference type="Pfam" id="PF13966"/>
    </source>
</evidence>
<evidence type="ECO:0000313" key="4">
    <source>
        <dbReference type="Proteomes" id="UP000593578"/>
    </source>
</evidence>
<dbReference type="AlphaFoldDB" id="A0A7J8NP63"/>
<feature type="domain" description="RNase H type-1" evidence="1">
    <location>
        <begin position="357"/>
        <end position="477"/>
    </location>
</feature>
<dbReference type="Pfam" id="PF13456">
    <property type="entry name" value="RVT_3"/>
    <property type="match status" value="1"/>
</dbReference>
<feature type="domain" description="Reverse transcriptase zinc-binding" evidence="2">
    <location>
        <begin position="194"/>
        <end position="287"/>
    </location>
</feature>
<dbReference type="InterPro" id="IPR044730">
    <property type="entry name" value="RNase_H-like_dom_plant"/>
</dbReference>
<proteinExistence type="predicted"/>
<dbReference type="PANTHER" id="PTHR47074:SF61">
    <property type="entry name" value="RNASE H TYPE-1 DOMAIN-CONTAINING PROTEIN"/>
    <property type="match status" value="1"/>
</dbReference>
<comment type="caution">
    <text evidence="3">The sequence shown here is derived from an EMBL/GenBank/DDBJ whole genome shotgun (WGS) entry which is preliminary data.</text>
</comment>
<dbReference type="InterPro" id="IPR036397">
    <property type="entry name" value="RNaseH_sf"/>
</dbReference>
<dbReference type="CDD" id="cd06222">
    <property type="entry name" value="RNase_H_like"/>
    <property type="match status" value="1"/>
</dbReference>
<name>A0A7J8NP63_GOSRA</name>
<dbReference type="GO" id="GO:0004523">
    <property type="term" value="F:RNA-DNA hybrid ribonuclease activity"/>
    <property type="evidence" value="ECO:0007669"/>
    <property type="project" value="InterPro"/>
</dbReference>
<dbReference type="InterPro" id="IPR052929">
    <property type="entry name" value="RNase_H-like_EbsB-rel"/>
</dbReference>
<reference evidence="3 4" key="1">
    <citation type="journal article" date="2019" name="Genome Biol. Evol.">
        <title>Insights into the evolution of the New World diploid cottons (Gossypium, subgenus Houzingenia) based on genome sequencing.</title>
        <authorList>
            <person name="Grover C.E."/>
            <person name="Arick M.A. 2nd"/>
            <person name="Thrash A."/>
            <person name="Conover J.L."/>
            <person name="Sanders W.S."/>
            <person name="Peterson D.G."/>
            <person name="Frelichowski J.E."/>
            <person name="Scheffler J.A."/>
            <person name="Scheffler B.E."/>
            <person name="Wendel J.F."/>
        </authorList>
    </citation>
    <scope>NUCLEOTIDE SEQUENCE [LARGE SCALE GENOMIC DNA]</scope>
    <source>
        <strain evidence="3">8</strain>
        <tissue evidence="3">Leaf</tissue>
    </source>
</reference>
<sequence>MGHNDSFCEAKMMVGVEIAEMGWDLSIRAQSPRALTMKSVWLREEWEGDSDGFQKENRKFMSEPRGMEEKKSFVKIIDPVLGINLDGGLSRAAANQASSLTSNDQQAMEHDLEDTALVDRWIPGIEPSTWQNGNENRELKTVSNLIDGTSKQWKTEIIFSTFQEDIAQKILKIPLAETDSEDLRVWKGEATGEFSVRSAYKLLQEDVLSPNNLLQTELKEFYRKLWNIQLPSKILLLIWQIFWNYMPTLVNLRNKRITTIVRCPRYGSGEEDSSHVFRQCPTSIEVWQNISMGWVTIFSDQNIRTWLTWVFAKGRILAQKIESFIAELEGVGKEKHTRGTDRLQKHSEEEPRDTILFDAAFEANRYRSALGVIVRNRRGEMKVLKTTLHSNVSSPFLAEALACLQAVKLGISLGLRSATIRGDSKTVIAKCQSAERDKSSIGAVINDIKSHSLLFHEVSFQYIQKSENYQAHKIAKETLANENERYLVRDESIHNEGVTKEEWPRNPD</sequence>
<dbReference type="Proteomes" id="UP000593578">
    <property type="component" value="Unassembled WGS sequence"/>
</dbReference>
<gene>
    <name evidence="3" type="ORF">Gorai_021053</name>
</gene>
<dbReference type="SUPFAM" id="SSF53098">
    <property type="entry name" value="Ribonuclease H-like"/>
    <property type="match status" value="1"/>
</dbReference>
<evidence type="ECO:0000313" key="3">
    <source>
        <dbReference type="EMBL" id="MBA0578781.1"/>
    </source>
</evidence>
<dbReference type="PANTHER" id="PTHR47074">
    <property type="entry name" value="BNAC02G40300D PROTEIN"/>
    <property type="match status" value="1"/>
</dbReference>
<evidence type="ECO:0008006" key="5">
    <source>
        <dbReference type="Google" id="ProtNLM"/>
    </source>
</evidence>
<dbReference type="GO" id="GO:0003676">
    <property type="term" value="F:nucleic acid binding"/>
    <property type="evidence" value="ECO:0007669"/>
    <property type="project" value="InterPro"/>
</dbReference>